<dbReference type="InterPro" id="IPR036188">
    <property type="entry name" value="FAD/NAD-bd_sf"/>
</dbReference>
<reference evidence="2 3" key="1">
    <citation type="journal article" date="2017" name="Nat. Commun.">
        <title>Genome assembly with in vitro proximity ligation data and whole-genome triplication in lettuce.</title>
        <authorList>
            <person name="Reyes-Chin-Wo S."/>
            <person name="Wang Z."/>
            <person name="Yang X."/>
            <person name="Kozik A."/>
            <person name="Arikit S."/>
            <person name="Song C."/>
            <person name="Xia L."/>
            <person name="Froenicke L."/>
            <person name="Lavelle D.O."/>
            <person name="Truco M.J."/>
            <person name="Xia R."/>
            <person name="Zhu S."/>
            <person name="Xu C."/>
            <person name="Xu H."/>
            <person name="Xu X."/>
            <person name="Cox K."/>
            <person name="Korf I."/>
            <person name="Meyers B.C."/>
            <person name="Michelmore R.W."/>
        </authorList>
    </citation>
    <scope>NUCLEOTIDE SEQUENCE [LARGE SCALE GENOMIC DNA]</scope>
    <source>
        <strain evidence="3">cv. Salinas</strain>
        <tissue evidence="2">Seedlings</tissue>
    </source>
</reference>
<evidence type="ECO:0000313" key="3">
    <source>
        <dbReference type="Proteomes" id="UP000235145"/>
    </source>
</evidence>
<accession>A0A9R1V213</accession>
<gene>
    <name evidence="2" type="ORF">LSAT_V11C700366920</name>
</gene>
<sequence length="101" mass="11427">MAVSLWGGFTALNKLTCAFTRLSAVYGGMYTLNKPECKIFNFSTGRLTDKIVVDSKSRASPSCMFSNLKMVMQTSKHSYTISFLDIVYMKFLNNFKLCSMF</sequence>
<dbReference type="AlphaFoldDB" id="A0A9R1V213"/>
<dbReference type="InterPro" id="IPR018203">
    <property type="entry name" value="GDP_dissociation_inhibitor"/>
</dbReference>
<dbReference type="Gene3D" id="3.50.50.60">
    <property type="entry name" value="FAD/NAD(P)-binding domain"/>
    <property type="match status" value="1"/>
</dbReference>
<dbReference type="EMBL" id="NBSK02000007">
    <property type="protein sequence ID" value="KAJ0197818.1"/>
    <property type="molecule type" value="Genomic_DNA"/>
</dbReference>
<keyword evidence="3" id="KW-1185">Reference proteome</keyword>
<comment type="caution">
    <text evidence="2">The sequence shown here is derived from an EMBL/GenBank/DDBJ whole genome shotgun (WGS) entry which is preliminary data.</text>
</comment>
<comment type="similarity">
    <text evidence="1">Belongs to the Rab GDI family.</text>
</comment>
<protein>
    <submittedName>
        <fullName evidence="2">Uncharacterized protein</fullName>
    </submittedName>
</protein>
<evidence type="ECO:0000313" key="2">
    <source>
        <dbReference type="EMBL" id="KAJ0197818.1"/>
    </source>
</evidence>
<organism evidence="2 3">
    <name type="scientific">Lactuca sativa</name>
    <name type="common">Garden lettuce</name>
    <dbReference type="NCBI Taxonomy" id="4236"/>
    <lineage>
        <taxon>Eukaryota</taxon>
        <taxon>Viridiplantae</taxon>
        <taxon>Streptophyta</taxon>
        <taxon>Embryophyta</taxon>
        <taxon>Tracheophyta</taxon>
        <taxon>Spermatophyta</taxon>
        <taxon>Magnoliopsida</taxon>
        <taxon>eudicotyledons</taxon>
        <taxon>Gunneridae</taxon>
        <taxon>Pentapetalae</taxon>
        <taxon>asterids</taxon>
        <taxon>campanulids</taxon>
        <taxon>Asterales</taxon>
        <taxon>Asteraceae</taxon>
        <taxon>Cichorioideae</taxon>
        <taxon>Cichorieae</taxon>
        <taxon>Lactucinae</taxon>
        <taxon>Lactuca</taxon>
    </lineage>
</organism>
<name>A0A9R1V213_LACSA</name>
<proteinExistence type="inferred from homology"/>
<dbReference type="GO" id="GO:0005092">
    <property type="term" value="F:GDP-dissociation inhibitor activity"/>
    <property type="evidence" value="ECO:0007669"/>
    <property type="project" value="InterPro"/>
</dbReference>
<dbReference type="Pfam" id="PF00996">
    <property type="entry name" value="GDI"/>
    <property type="match status" value="1"/>
</dbReference>
<dbReference type="Proteomes" id="UP000235145">
    <property type="component" value="Unassembled WGS sequence"/>
</dbReference>
<evidence type="ECO:0000256" key="1">
    <source>
        <dbReference type="ARBA" id="ARBA00005593"/>
    </source>
</evidence>
<dbReference type="GO" id="GO:0007264">
    <property type="term" value="P:small GTPase-mediated signal transduction"/>
    <property type="evidence" value="ECO:0007669"/>
    <property type="project" value="InterPro"/>
</dbReference>